<evidence type="ECO:0000313" key="2">
    <source>
        <dbReference type="Proteomes" id="UP000275331"/>
    </source>
</evidence>
<organism evidence="1 2">
    <name type="scientific">Atlantibacter subterraneus</name>
    <dbReference type="NCBI Taxonomy" id="255519"/>
    <lineage>
        <taxon>Bacteria</taxon>
        <taxon>Pseudomonadati</taxon>
        <taxon>Pseudomonadota</taxon>
        <taxon>Gammaproteobacteria</taxon>
        <taxon>Enterobacterales</taxon>
        <taxon>Enterobacteriaceae</taxon>
        <taxon>Atlantibacter</taxon>
    </lineage>
</organism>
<gene>
    <name evidence="1" type="ORF">EGT71_08270</name>
</gene>
<sequence length="410" mass="48169">MAKNTGTCKNKNCHSPISEHGDANTKRYCEKHYELCKEKAKKIFESRISKIADNFISSKKITKVQRLIDNNKVREEIVRKKVKYQWISQSIKRKSNFNDILKSREWKNTQKLMKGKVILCSKKELKKYIQNACQIYLLKLLYSRKYLDKNNTHQRYIISPKGEANPIVTLNLEVAYSFNPFSNVSTSSNDIILIPTRIRKSFALKKTLLKNKLTHAKNHSHKNNNTIKKRYGFYGIIKSENTPAEVDAFMDTMRVKLTPPSSPFIQYPPFLYCNIEELLPLFHLAQIEYIRIHKKEESHIFIKLKKMPTINWIYLEAFALISFHALMARNGKDILKKASSWIENESSNDTQQFYIIKKQIEEDFKNTFNVDMSKQTEFIKIYNSCFSENVVELHPTSKTIISIRKNIFKK</sequence>
<dbReference type="OrthoDB" id="9886909at2"/>
<evidence type="ECO:0000313" key="1">
    <source>
        <dbReference type="EMBL" id="RSE27299.1"/>
    </source>
</evidence>
<dbReference type="RefSeq" id="WP_125293057.1">
    <property type="nucleotide sequence ID" value="NZ_RHWZ01000004.1"/>
</dbReference>
<accession>A0A427V3F5</accession>
<proteinExistence type="predicted"/>
<protein>
    <submittedName>
        <fullName evidence="1">Uncharacterized protein</fullName>
    </submittedName>
</protein>
<dbReference type="Proteomes" id="UP000275331">
    <property type="component" value="Unassembled WGS sequence"/>
</dbReference>
<dbReference type="AlphaFoldDB" id="A0A427V3F5"/>
<reference evidence="1 2" key="1">
    <citation type="submission" date="2018-10" db="EMBL/GenBank/DDBJ databases">
        <title>Transmission dynamics of multidrug resistant bacteria on intensive care unit surfaces.</title>
        <authorList>
            <person name="D'Souza A.W."/>
            <person name="Potter R.F."/>
            <person name="Wallace M."/>
            <person name="Shupe A."/>
            <person name="Patel S."/>
            <person name="Sun S."/>
            <person name="Gul D."/>
            <person name="Kwon J.H."/>
            <person name="Andleeb S."/>
            <person name="Burnham C.-A.D."/>
            <person name="Dantas G."/>
        </authorList>
    </citation>
    <scope>NUCLEOTIDE SEQUENCE [LARGE SCALE GENOMIC DNA]</scope>
    <source>
        <strain evidence="1 2">AS_373</strain>
    </source>
</reference>
<comment type="caution">
    <text evidence="1">The sequence shown here is derived from an EMBL/GenBank/DDBJ whole genome shotgun (WGS) entry which is preliminary data.</text>
</comment>
<dbReference type="EMBL" id="RHXB01000004">
    <property type="protein sequence ID" value="RSE27299.1"/>
    <property type="molecule type" value="Genomic_DNA"/>
</dbReference>
<name>A0A427V3F5_9ENTR</name>